<keyword evidence="2" id="KW-0175">Coiled coil</keyword>
<evidence type="ECO:0000259" key="5">
    <source>
        <dbReference type="Pfam" id="PF25963"/>
    </source>
</evidence>
<dbReference type="Gene3D" id="2.40.50.100">
    <property type="match status" value="1"/>
</dbReference>
<dbReference type="Pfam" id="PF25963">
    <property type="entry name" value="Beta-barrel_AAEA"/>
    <property type="match status" value="1"/>
</dbReference>
<evidence type="ECO:0000256" key="1">
    <source>
        <dbReference type="ARBA" id="ARBA00009477"/>
    </source>
</evidence>
<dbReference type="Pfam" id="PF25917">
    <property type="entry name" value="BSH_RND"/>
    <property type="match status" value="1"/>
</dbReference>
<reference evidence="6 7" key="1">
    <citation type="submission" date="2019-12" db="EMBL/GenBank/DDBJ databases">
        <title>Shewanella insulae sp. nov., isolated from a tidal flat.</title>
        <authorList>
            <person name="Yoon J.-H."/>
        </authorList>
    </citation>
    <scope>NUCLEOTIDE SEQUENCE [LARGE SCALE GENOMIC DNA]</scope>
    <source>
        <strain evidence="6 7">JBTF-M18</strain>
    </source>
</reference>
<sequence length="352" mass="38323">MTPDQQFARLVKFASIGFILLFGYFLVADLKMPLTTQAMATRTITQVAPQVSGRVVSVQVANNQKVKQGDLLFSLDTTPFLLAQEQAELALEQARQDNAELDAAIAAASAEVNAKEVAYALKQREAQRIQSLYANQSVSQQMIDQAQTEVKAGRSQLLAAKAQLAKVQTLRGLPGEDNLKLRQAKNRLSQATLALSYTQIRAEHDGVVTNVQLASGNMVNQSTPVMALLLDNVDVIADFREKNLRHIAPGAAALVAFDGRPGELFQARVSSVDAGVSQAQFDANGRLATPTESSRWVRDAQRFRLHLELASDAGITMPAGAKATVQLQPTNVIYDLLAKVQIKLISLLHYIY</sequence>
<feature type="coiled-coil region" evidence="2">
    <location>
        <begin position="82"/>
        <end position="111"/>
    </location>
</feature>
<dbReference type="InterPro" id="IPR050393">
    <property type="entry name" value="MFP_Efflux_Pump"/>
</dbReference>
<dbReference type="Gene3D" id="2.40.30.170">
    <property type="match status" value="1"/>
</dbReference>
<accession>A0A6L7HVK5</accession>
<keyword evidence="3" id="KW-0812">Transmembrane</keyword>
<dbReference type="InterPro" id="IPR058634">
    <property type="entry name" value="AaeA-lik-b-barrel"/>
</dbReference>
<evidence type="ECO:0000256" key="3">
    <source>
        <dbReference type="SAM" id="Phobius"/>
    </source>
</evidence>
<keyword evidence="3" id="KW-1133">Transmembrane helix</keyword>
<feature type="transmembrane region" description="Helical" evidence="3">
    <location>
        <begin position="7"/>
        <end position="27"/>
    </location>
</feature>
<protein>
    <submittedName>
        <fullName evidence="6">Biotin/lipoyl-binding protein</fullName>
    </submittedName>
</protein>
<organism evidence="6 7">
    <name type="scientific">Shewanella insulae</name>
    <dbReference type="NCBI Taxonomy" id="2681496"/>
    <lineage>
        <taxon>Bacteria</taxon>
        <taxon>Pseudomonadati</taxon>
        <taxon>Pseudomonadota</taxon>
        <taxon>Gammaproteobacteria</taxon>
        <taxon>Alteromonadales</taxon>
        <taxon>Shewanellaceae</taxon>
        <taxon>Shewanella</taxon>
    </lineage>
</organism>
<keyword evidence="3" id="KW-0472">Membrane</keyword>
<evidence type="ECO:0000313" key="7">
    <source>
        <dbReference type="Proteomes" id="UP000474778"/>
    </source>
</evidence>
<comment type="caution">
    <text evidence="6">The sequence shown here is derived from an EMBL/GenBank/DDBJ whole genome shotgun (WGS) entry which is preliminary data.</text>
</comment>
<dbReference type="Gene3D" id="1.10.287.470">
    <property type="entry name" value="Helix hairpin bin"/>
    <property type="match status" value="1"/>
</dbReference>
<feature type="domain" description="Multidrug resistance protein MdtA-like barrel-sandwich hybrid" evidence="4">
    <location>
        <begin position="45"/>
        <end position="224"/>
    </location>
</feature>
<dbReference type="InterPro" id="IPR058625">
    <property type="entry name" value="MdtA-like_BSH"/>
</dbReference>
<dbReference type="AlphaFoldDB" id="A0A6L7HVK5"/>
<evidence type="ECO:0000259" key="4">
    <source>
        <dbReference type="Pfam" id="PF25917"/>
    </source>
</evidence>
<dbReference type="PANTHER" id="PTHR30367:SF6">
    <property type="entry name" value="SECRETION PROTEIN-RELATED"/>
    <property type="match status" value="1"/>
</dbReference>
<proteinExistence type="inferred from homology"/>
<keyword evidence="7" id="KW-1185">Reference proteome</keyword>
<name>A0A6L7HVK5_9GAMM</name>
<dbReference type="RefSeq" id="WP_160793183.1">
    <property type="nucleotide sequence ID" value="NZ_WRPA01000001.1"/>
</dbReference>
<evidence type="ECO:0000313" key="6">
    <source>
        <dbReference type="EMBL" id="MXR67168.1"/>
    </source>
</evidence>
<dbReference type="EMBL" id="WRPA01000001">
    <property type="protein sequence ID" value="MXR67168.1"/>
    <property type="molecule type" value="Genomic_DNA"/>
</dbReference>
<gene>
    <name evidence="6" type="ORF">GNT65_00480</name>
</gene>
<evidence type="ECO:0000256" key="2">
    <source>
        <dbReference type="SAM" id="Coils"/>
    </source>
</evidence>
<dbReference type="SUPFAM" id="SSF111369">
    <property type="entry name" value="HlyD-like secretion proteins"/>
    <property type="match status" value="2"/>
</dbReference>
<comment type="similarity">
    <text evidence="1">Belongs to the membrane fusion protein (MFP) (TC 8.A.1) family.</text>
</comment>
<feature type="domain" description="p-hydroxybenzoic acid efflux pump subunit AaeA-like beta-barrel" evidence="5">
    <location>
        <begin position="235"/>
        <end position="327"/>
    </location>
</feature>
<dbReference type="PANTHER" id="PTHR30367">
    <property type="entry name" value="P-HYDROXYBENZOIC ACID EFFLUX PUMP SUBUNIT AAEA-RELATED"/>
    <property type="match status" value="1"/>
</dbReference>
<dbReference type="Proteomes" id="UP000474778">
    <property type="component" value="Unassembled WGS sequence"/>
</dbReference>